<dbReference type="InterPro" id="IPR004536">
    <property type="entry name" value="SPS/SelD"/>
</dbReference>
<proteinExistence type="predicted"/>
<dbReference type="SUPFAM" id="SSF55326">
    <property type="entry name" value="PurM N-terminal domain-like"/>
    <property type="match status" value="1"/>
</dbReference>
<name>A0AAU2GS52_9ACTN</name>
<dbReference type="InterPro" id="IPR036676">
    <property type="entry name" value="PurM-like_C_sf"/>
</dbReference>
<dbReference type="EC" id="2.7.9.3" evidence="8"/>
<dbReference type="InterPro" id="IPR010918">
    <property type="entry name" value="PurM-like_C_dom"/>
</dbReference>
<dbReference type="CDD" id="cd02195">
    <property type="entry name" value="SelD"/>
    <property type="match status" value="1"/>
</dbReference>
<protein>
    <submittedName>
        <fullName evidence="8">Selenide, water dikinase SelD</fullName>
        <ecNumber evidence="8">2.7.9.3</ecNumber>
    </submittedName>
</protein>
<reference evidence="8" key="1">
    <citation type="submission" date="2022-10" db="EMBL/GenBank/DDBJ databases">
        <title>The complete genomes of actinobacterial strains from the NBC collection.</title>
        <authorList>
            <person name="Joergensen T.S."/>
            <person name="Alvarez Arevalo M."/>
            <person name="Sterndorff E.B."/>
            <person name="Faurdal D."/>
            <person name="Vuksanovic O."/>
            <person name="Mourched A.-S."/>
            <person name="Charusanti P."/>
            <person name="Shaw S."/>
            <person name="Blin K."/>
            <person name="Weber T."/>
        </authorList>
    </citation>
    <scope>NUCLEOTIDE SEQUENCE</scope>
    <source>
        <strain evidence="8">NBC_00060</strain>
    </source>
</reference>
<dbReference type="EMBL" id="CP108253">
    <property type="protein sequence ID" value="WTU38636.1"/>
    <property type="molecule type" value="Genomic_DNA"/>
</dbReference>
<feature type="domain" description="PurM-like C-terminal" evidence="7">
    <location>
        <begin position="174"/>
        <end position="348"/>
    </location>
</feature>
<dbReference type="SUPFAM" id="SSF56042">
    <property type="entry name" value="PurM C-terminal domain-like"/>
    <property type="match status" value="1"/>
</dbReference>
<evidence type="ECO:0000259" key="6">
    <source>
        <dbReference type="Pfam" id="PF00586"/>
    </source>
</evidence>
<dbReference type="Gene3D" id="3.90.650.10">
    <property type="entry name" value="PurM-like C-terminal domain"/>
    <property type="match status" value="1"/>
</dbReference>
<gene>
    <name evidence="8" type="primary">selD</name>
    <name evidence="8" type="ORF">OHV25_03175</name>
</gene>
<dbReference type="Pfam" id="PF00586">
    <property type="entry name" value="AIRS"/>
    <property type="match status" value="1"/>
</dbReference>
<dbReference type="GO" id="GO:0005737">
    <property type="term" value="C:cytoplasm"/>
    <property type="evidence" value="ECO:0007669"/>
    <property type="project" value="TreeGrafter"/>
</dbReference>
<accession>A0AAU2GS52</accession>
<dbReference type="Gene3D" id="3.30.1330.10">
    <property type="entry name" value="PurM-like, N-terminal domain"/>
    <property type="match status" value="1"/>
</dbReference>
<dbReference type="PANTHER" id="PTHR10256">
    <property type="entry name" value="SELENIDE, WATER DIKINASE"/>
    <property type="match status" value="1"/>
</dbReference>
<dbReference type="GO" id="GO:0004756">
    <property type="term" value="F:selenide, water dikinase activity"/>
    <property type="evidence" value="ECO:0007669"/>
    <property type="project" value="UniProtKB-EC"/>
</dbReference>
<keyword evidence="2" id="KW-0547">Nucleotide-binding</keyword>
<evidence type="ECO:0000256" key="4">
    <source>
        <dbReference type="ARBA" id="ARBA00022840"/>
    </source>
</evidence>
<evidence type="ECO:0000256" key="5">
    <source>
        <dbReference type="ARBA" id="ARBA00023266"/>
    </source>
</evidence>
<keyword evidence="4" id="KW-0067">ATP-binding</keyword>
<dbReference type="PIRSF" id="PIRSF036407">
    <property type="entry name" value="Selenphspht_syn"/>
    <property type="match status" value="1"/>
</dbReference>
<evidence type="ECO:0000256" key="3">
    <source>
        <dbReference type="ARBA" id="ARBA00022777"/>
    </source>
</evidence>
<evidence type="ECO:0000256" key="2">
    <source>
        <dbReference type="ARBA" id="ARBA00022741"/>
    </source>
</evidence>
<dbReference type="NCBIfam" id="TIGR00476">
    <property type="entry name" value="selD"/>
    <property type="match status" value="1"/>
</dbReference>
<dbReference type="GO" id="GO:0016260">
    <property type="term" value="P:selenocysteine biosynthetic process"/>
    <property type="evidence" value="ECO:0007669"/>
    <property type="project" value="TreeGrafter"/>
</dbReference>
<dbReference type="Pfam" id="PF02769">
    <property type="entry name" value="AIRS_C"/>
    <property type="match status" value="1"/>
</dbReference>
<evidence type="ECO:0000259" key="7">
    <source>
        <dbReference type="Pfam" id="PF02769"/>
    </source>
</evidence>
<evidence type="ECO:0000256" key="1">
    <source>
        <dbReference type="ARBA" id="ARBA00022679"/>
    </source>
</evidence>
<dbReference type="PANTHER" id="PTHR10256:SF0">
    <property type="entry name" value="INACTIVE SELENIDE, WATER DIKINASE-LIKE PROTEIN-RELATED"/>
    <property type="match status" value="1"/>
</dbReference>
<keyword evidence="5" id="KW-0711">Selenium</keyword>
<keyword evidence="3" id="KW-0418">Kinase</keyword>
<dbReference type="GO" id="GO:0005524">
    <property type="term" value="F:ATP binding"/>
    <property type="evidence" value="ECO:0007669"/>
    <property type="project" value="UniProtKB-KW"/>
</dbReference>
<evidence type="ECO:0000313" key="8">
    <source>
        <dbReference type="EMBL" id="WTU38636.1"/>
    </source>
</evidence>
<dbReference type="InterPro" id="IPR036921">
    <property type="entry name" value="PurM-like_N_sf"/>
</dbReference>
<dbReference type="AlphaFoldDB" id="A0AAU2GS52"/>
<feature type="domain" description="PurM-like N-terminal" evidence="6">
    <location>
        <begin position="56"/>
        <end position="161"/>
    </location>
</feature>
<keyword evidence="1 8" id="KW-0808">Transferase</keyword>
<dbReference type="InterPro" id="IPR016188">
    <property type="entry name" value="PurM-like_N"/>
</dbReference>
<organism evidence="8">
    <name type="scientific">Streptomyces sp. NBC_00060</name>
    <dbReference type="NCBI Taxonomy" id="2975636"/>
    <lineage>
        <taxon>Bacteria</taxon>
        <taxon>Bacillati</taxon>
        <taxon>Actinomycetota</taxon>
        <taxon>Actinomycetes</taxon>
        <taxon>Kitasatosporales</taxon>
        <taxon>Streptomycetaceae</taxon>
        <taxon>Streptomyces</taxon>
    </lineage>
</organism>
<sequence length="366" mass="38014">MPGAAASTNLLNLTAAGGCACKIPLDRMEALLESLGARPAAFGGRTDNLVPGTQRDDAALYRLTTDLTLAFSTDFGTPVSQDAETWGRIAAMNAVSDIYAMGAEPFLALGILGWPPELPHETVAQLMRGAVRALAECSTQLAGGHSIVSESPVFGLCVIGATQPGHVMLQSNARPGHRLVLTKPLGTGIVIAGQKAEVASADAVLEAESVMLASNRTACRLARDTGIDAATDITGYGLIGHLRTMLVASACTAMVFPDAVPMLRHAVELAEEHGIVANSAERTYFALEDRVDWADLPVARRISLCDPQTSGGLLLSASPDQARTFQARCAEYGVLAVDIGEVTGGGTPGTIVMQRLGRGTGKGKPA</sequence>